<keyword evidence="3" id="KW-1185">Reference proteome</keyword>
<evidence type="ECO:0000313" key="3">
    <source>
        <dbReference type="Proteomes" id="UP001221898"/>
    </source>
</evidence>
<protein>
    <submittedName>
        <fullName evidence="2">Uncharacterized protein</fullName>
    </submittedName>
</protein>
<dbReference type="AlphaFoldDB" id="A0AAD7WB17"/>
<evidence type="ECO:0000256" key="1">
    <source>
        <dbReference type="SAM" id="MobiDB-lite"/>
    </source>
</evidence>
<comment type="caution">
    <text evidence="2">The sequence shown here is derived from an EMBL/GenBank/DDBJ whole genome shotgun (WGS) entry which is preliminary data.</text>
</comment>
<feature type="compositionally biased region" description="Basic and acidic residues" evidence="1">
    <location>
        <begin position="74"/>
        <end position="85"/>
    </location>
</feature>
<dbReference type="Proteomes" id="UP001221898">
    <property type="component" value="Unassembled WGS sequence"/>
</dbReference>
<evidence type="ECO:0000313" key="2">
    <source>
        <dbReference type="EMBL" id="KAJ8389369.1"/>
    </source>
</evidence>
<organism evidence="2 3">
    <name type="scientific">Aldrovandia affinis</name>
    <dbReference type="NCBI Taxonomy" id="143900"/>
    <lineage>
        <taxon>Eukaryota</taxon>
        <taxon>Metazoa</taxon>
        <taxon>Chordata</taxon>
        <taxon>Craniata</taxon>
        <taxon>Vertebrata</taxon>
        <taxon>Euteleostomi</taxon>
        <taxon>Actinopterygii</taxon>
        <taxon>Neopterygii</taxon>
        <taxon>Teleostei</taxon>
        <taxon>Notacanthiformes</taxon>
        <taxon>Halosauridae</taxon>
        <taxon>Aldrovandia</taxon>
    </lineage>
</organism>
<feature type="region of interest" description="Disordered" evidence="1">
    <location>
        <begin position="72"/>
        <end position="97"/>
    </location>
</feature>
<sequence>MCGQCQEQGPCCVGPVTWTPSIHRRGPGQPQLGRWTPDAASGGDIKAGVVPLNPRGAAIVAVMSSLCRVLPSPRRPDDRLLERRTPRLSGSCQLGSP</sequence>
<dbReference type="EMBL" id="JAINUG010000183">
    <property type="protein sequence ID" value="KAJ8389369.1"/>
    <property type="molecule type" value="Genomic_DNA"/>
</dbReference>
<accession>A0AAD7WB17</accession>
<reference evidence="2" key="1">
    <citation type="journal article" date="2023" name="Science">
        <title>Genome structures resolve the early diversification of teleost fishes.</title>
        <authorList>
            <person name="Parey E."/>
            <person name="Louis A."/>
            <person name="Montfort J."/>
            <person name="Bouchez O."/>
            <person name="Roques C."/>
            <person name="Iampietro C."/>
            <person name="Lluch J."/>
            <person name="Castinel A."/>
            <person name="Donnadieu C."/>
            <person name="Desvignes T."/>
            <person name="Floi Bucao C."/>
            <person name="Jouanno E."/>
            <person name="Wen M."/>
            <person name="Mejri S."/>
            <person name="Dirks R."/>
            <person name="Jansen H."/>
            <person name="Henkel C."/>
            <person name="Chen W.J."/>
            <person name="Zahm M."/>
            <person name="Cabau C."/>
            <person name="Klopp C."/>
            <person name="Thompson A.W."/>
            <person name="Robinson-Rechavi M."/>
            <person name="Braasch I."/>
            <person name="Lecointre G."/>
            <person name="Bobe J."/>
            <person name="Postlethwait J.H."/>
            <person name="Berthelot C."/>
            <person name="Roest Crollius H."/>
            <person name="Guiguen Y."/>
        </authorList>
    </citation>
    <scope>NUCLEOTIDE SEQUENCE</scope>
    <source>
        <strain evidence="2">NC1722</strain>
    </source>
</reference>
<proteinExistence type="predicted"/>
<name>A0AAD7WB17_9TELE</name>
<gene>
    <name evidence="2" type="ORF">AAFF_G00120770</name>
</gene>